<evidence type="ECO:0000313" key="1">
    <source>
        <dbReference type="EMBL" id="SPJ30776.1"/>
    </source>
</evidence>
<dbReference type="RefSeq" id="WP_207775254.1">
    <property type="nucleotide sequence ID" value="NZ_ONZG01000013.1"/>
</dbReference>
<dbReference type="Proteomes" id="UP000244898">
    <property type="component" value="Unassembled WGS sequence"/>
</dbReference>
<organism evidence="1 2">
    <name type="scientific">Falsiruegeria mediterranea M17</name>
    <dbReference type="NCBI Taxonomy" id="1200281"/>
    <lineage>
        <taxon>Bacteria</taxon>
        <taxon>Pseudomonadati</taxon>
        <taxon>Pseudomonadota</taxon>
        <taxon>Alphaproteobacteria</taxon>
        <taxon>Rhodobacterales</taxon>
        <taxon>Roseobacteraceae</taxon>
        <taxon>Falsiruegeria</taxon>
    </lineage>
</organism>
<keyword evidence="2" id="KW-1185">Reference proteome</keyword>
<evidence type="ECO:0000313" key="2">
    <source>
        <dbReference type="Proteomes" id="UP000244898"/>
    </source>
</evidence>
<accession>A0A2R8CEC3</accession>
<reference evidence="2" key="1">
    <citation type="submission" date="2018-03" db="EMBL/GenBank/DDBJ databases">
        <authorList>
            <person name="Rodrigo-Torres L."/>
            <person name="Arahal R. D."/>
            <person name="Lucena T."/>
        </authorList>
    </citation>
    <scope>NUCLEOTIDE SEQUENCE [LARGE SCALE GENOMIC DNA]</scope>
    <source>
        <strain evidence="2">CECT 7615</strain>
    </source>
</reference>
<dbReference type="EMBL" id="ONZG01000013">
    <property type="protein sequence ID" value="SPJ30776.1"/>
    <property type="molecule type" value="Genomic_DNA"/>
</dbReference>
<proteinExistence type="predicted"/>
<dbReference type="AlphaFoldDB" id="A0A2R8CEC3"/>
<protein>
    <submittedName>
        <fullName evidence="1">Uncharacterized protein</fullName>
    </submittedName>
</protein>
<name>A0A2R8CEC3_9RHOB</name>
<gene>
    <name evidence="1" type="ORF">TRM7615_04310</name>
</gene>
<sequence>MGVAGSGVFGNGACHILAGVYLQAPPLPGFHAERIIPGDGFAGNHIYVTDGTVAFDYHGYTLRNRLLRYYTNTGRANMPKAGIADWSRWILTC</sequence>